<sequence length="77" mass="8605">MNKTIIGIAFLFMASILYATQFICGAFGAIGASEWHEEEFSRYMSYVPNGLIVATVIALVFGIAFFVWGIIESFQRK</sequence>
<keyword evidence="3" id="KW-1185">Reference proteome</keyword>
<proteinExistence type="predicted"/>
<dbReference type="RefSeq" id="WP_257822616.1">
    <property type="nucleotide sequence ID" value="NZ_JABXYM010000001.1"/>
</dbReference>
<keyword evidence="1" id="KW-0472">Membrane</keyword>
<dbReference type="EMBL" id="JABXYM010000001">
    <property type="protein sequence ID" value="MCR6098252.1"/>
    <property type="molecule type" value="Genomic_DNA"/>
</dbReference>
<keyword evidence="1" id="KW-1133">Transmembrane helix</keyword>
<reference evidence="2" key="1">
    <citation type="submission" date="2020-06" db="EMBL/GenBank/DDBJ databases">
        <title>Insight into the genomes of haloalkaliphilic bacilli from Kenyan soda lakes.</title>
        <authorList>
            <person name="Mwirichia R."/>
            <person name="Villamizar G.C."/>
            <person name="Poehlein A."/>
            <person name="Mugweru J."/>
            <person name="Kipnyargis A."/>
            <person name="Kiplimo D."/>
            <person name="Orwa P."/>
            <person name="Daniel R."/>
        </authorList>
    </citation>
    <scope>NUCLEOTIDE SEQUENCE</scope>
    <source>
        <strain evidence="2">B1096_S55</strain>
    </source>
</reference>
<gene>
    <name evidence="2" type="ORF">HXA33_17090</name>
</gene>
<protein>
    <submittedName>
        <fullName evidence="2">Uncharacterized protein</fullName>
    </submittedName>
</protein>
<evidence type="ECO:0000313" key="2">
    <source>
        <dbReference type="EMBL" id="MCR6098252.1"/>
    </source>
</evidence>
<keyword evidence="1" id="KW-0812">Transmembrane</keyword>
<comment type="caution">
    <text evidence="2">The sequence shown here is derived from an EMBL/GenBank/DDBJ whole genome shotgun (WGS) entry which is preliminary data.</text>
</comment>
<feature type="transmembrane region" description="Helical" evidence="1">
    <location>
        <begin position="7"/>
        <end position="30"/>
    </location>
</feature>
<accession>A0A9Q4G0P9</accession>
<organism evidence="2 3">
    <name type="scientific">Salipaludibacillus agaradhaerens</name>
    <name type="common">Bacillus agaradhaerens</name>
    <dbReference type="NCBI Taxonomy" id="76935"/>
    <lineage>
        <taxon>Bacteria</taxon>
        <taxon>Bacillati</taxon>
        <taxon>Bacillota</taxon>
        <taxon>Bacilli</taxon>
        <taxon>Bacillales</taxon>
        <taxon>Bacillaceae</taxon>
    </lineage>
</organism>
<dbReference type="AlphaFoldDB" id="A0A9Q4G0P9"/>
<evidence type="ECO:0000256" key="1">
    <source>
        <dbReference type="SAM" id="Phobius"/>
    </source>
</evidence>
<evidence type="ECO:0000313" key="3">
    <source>
        <dbReference type="Proteomes" id="UP001057753"/>
    </source>
</evidence>
<name>A0A9Q4G0P9_SALAG</name>
<dbReference type="Proteomes" id="UP001057753">
    <property type="component" value="Unassembled WGS sequence"/>
</dbReference>
<feature type="transmembrane region" description="Helical" evidence="1">
    <location>
        <begin position="50"/>
        <end position="71"/>
    </location>
</feature>